<accession>A0ABP1QUA1</accession>
<reference evidence="1 2" key="1">
    <citation type="submission" date="2024-08" db="EMBL/GenBank/DDBJ databases">
        <authorList>
            <person name="Cucini C."/>
            <person name="Frati F."/>
        </authorList>
    </citation>
    <scope>NUCLEOTIDE SEQUENCE [LARGE SCALE GENOMIC DNA]</scope>
</reference>
<evidence type="ECO:0000313" key="2">
    <source>
        <dbReference type="Proteomes" id="UP001642540"/>
    </source>
</evidence>
<protein>
    <submittedName>
        <fullName evidence="1">Uncharacterized protein</fullName>
    </submittedName>
</protein>
<dbReference type="Proteomes" id="UP001642540">
    <property type="component" value="Unassembled WGS sequence"/>
</dbReference>
<proteinExistence type="predicted"/>
<keyword evidence="2" id="KW-1185">Reference proteome</keyword>
<dbReference type="EMBL" id="CAXLJM020000046">
    <property type="protein sequence ID" value="CAL8111755.1"/>
    <property type="molecule type" value="Genomic_DNA"/>
</dbReference>
<comment type="caution">
    <text evidence="1">The sequence shown here is derived from an EMBL/GenBank/DDBJ whole genome shotgun (WGS) entry which is preliminary data.</text>
</comment>
<sequence>MNLVFYEIPHQNNEQQGKFEQVHERKVVELVLGTLCIWSGRQENYQFTRQILGLLVNSVTASTTPPPVVAHQKLVNFTQGCVVDSISLGKLLLDLLYLVLRPLISPPFFPLLAHPQGQNS</sequence>
<evidence type="ECO:0000313" key="1">
    <source>
        <dbReference type="EMBL" id="CAL8111755.1"/>
    </source>
</evidence>
<name>A0ABP1QUA1_9HEXA</name>
<gene>
    <name evidence="1" type="ORF">ODALV1_LOCUS15330</name>
</gene>
<organism evidence="1 2">
    <name type="scientific">Orchesella dallaii</name>
    <dbReference type="NCBI Taxonomy" id="48710"/>
    <lineage>
        <taxon>Eukaryota</taxon>
        <taxon>Metazoa</taxon>
        <taxon>Ecdysozoa</taxon>
        <taxon>Arthropoda</taxon>
        <taxon>Hexapoda</taxon>
        <taxon>Collembola</taxon>
        <taxon>Entomobryomorpha</taxon>
        <taxon>Entomobryoidea</taxon>
        <taxon>Orchesellidae</taxon>
        <taxon>Orchesellinae</taxon>
        <taxon>Orchesella</taxon>
    </lineage>
</organism>